<reference evidence="2 3" key="1">
    <citation type="submission" date="2024-11" db="EMBL/GenBank/DDBJ databases">
        <title>Chromosome-level genome assembly of the freshwater bivalve Anodonta woodiana.</title>
        <authorList>
            <person name="Chen X."/>
        </authorList>
    </citation>
    <scope>NUCLEOTIDE SEQUENCE [LARGE SCALE GENOMIC DNA]</scope>
    <source>
        <strain evidence="2">MN2024</strain>
        <tissue evidence="2">Gills</tissue>
    </source>
</reference>
<feature type="compositionally biased region" description="Polar residues" evidence="1">
    <location>
        <begin position="27"/>
        <end position="45"/>
    </location>
</feature>
<protein>
    <submittedName>
        <fullName evidence="2">Uncharacterized protein</fullName>
    </submittedName>
</protein>
<evidence type="ECO:0000256" key="1">
    <source>
        <dbReference type="SAM" id="MobiDB-lite"/>
    </source>
</evidence>
<dbReference type="EMBL" id="JBJQND010000002">
    <property type="protein sequence ID" value="KAL3885350.1"/>
    <property type="molecule type" value="Genomic_DNA"/>
</dbReference>
<comment type="caution">
    <text evidence="2">The sequence shown here is derived from an EMBL/GenBank/DDBJ whole genome shotgun (WGS) entry which is preliminary data.</text>
</comment>
<accession>A0ABD3XH02</accession>
<name>A0ABD3XH02_SINWO</name>
<evidence type="ECO:0000313" key="3">
    <source>
        <dbReference type="Proteomes" id="UP001634394"/>
    </source>
</evidence>
<proteinExistence type="predicted"/>
<sequence length="98" mass="11224">MDTVQGMRENDTNTELRTFRDPKQVVQKDSLNDTESMTNNNSKPKTGNMILLIFHVPEILVDFSNIGIMNADQFYLLKLDIDLFDNGMGKRLTMIQLA</sequence>
<organism evidence="2 3">
    <name type="scientific">Sinanodonta woodiana</name>
    <name type="common">Chinese pond mussel</name>
    <name type="synonym">Anodonta woodiana</name>
    <dbReference type="NCBI Taxonomy" id="1069815"/>
    <lineage>
        <taxon>Eukaryota</taxon>
        <taxon>Metazoa</taxon>
        <taxon>Spiralia</taxon>
        <taxon>Lophotrochozoa</taxon>
        <taxon>Mollusca</taxon>
        <taxon>Bivalvia</taxon>
        <taxon>Autobranchia</taxon>
        <taxon>Heteroconchia</taxon>
        <taxon>Palaeoheterodonta</taxon>
        <taxon>Unionida</taxon>
        <taxon>Unionoidea</taxon>
        <taxon>Unionidae</taxon>
        <taxon>Unioninae</taxon>
        <taxon>Sinanodonta</taxon>
    </lineage>
</organism>
<feature type="region of interest" description="Disordered" evidence="1">
    <location>
        <begin position="1"/>
        <end position="45"/>
    </location>
</feature>
<dbReference type="Proteomes" id="UP001634394">
    <property type="component" value="Unassembled WGS sequence"/>
</dbReference>
<keyword evidence="3" id="KW-1185">Reference proteome</keyword>
<dbReference type="AlphaFoldDB" id="A0ABD3XH02"/>
<gene>
    <name evidence="2" type="ORF">ACJMK2_025421</name>
</gene>
<evidence type="ECO:0000313" key="2">
    <source>
        <dbReference type="EMBL" id="KAL3885350.1"/>
    </source>
</evidence>